<keyword evidence="3" id="KW-1185">Reference proteome</keyword>
<dbReference type="InterPro" id="IPR027417">
    <property type="entry name" value="P-loop_NTPase"/>
</dbReference>
<dbReference type="Gene3D" id="3.40.50.300">
    <property type="entry name" value="P-loop containing nucleotide triphosphate hydrolases"/>
    <property type="match status" value="1"/>
</dbReference>
<dbReference type="PANTHER" id="PTHR13696">
    <property type="entry name" value="P-LOOP CONTAINING NUCLEOSIDE TRIPHOSPHATE HYDROLASE"/>
    <property type="match status" value="1"/>
</dbReference>
<dbReference type="PANTHER" id="PTHR13696:SF99">
    <property type="entry name" value="COBYRINIC ACID AC-DIAMIDE SYNTHASE"/>
    <property type="match status" value="1"/>
</dbReference>
<dbReference type="RefSeq" id="WP_136008265.1">
    <property type="nucleotide sequence ID" value="NZ_SRYR01000018.1"/>
</dbReference>
<dbReference type="InterPro" id="IPR050678">
    <property type="entry name" value="DNA_Partitioning_ATPase"/>
</dbReference>
<proteinExistence type="predicted"/>
<dbReference type="AlphaFoldDB" id="A0A4S2DDE3"/>
<dbReference type="OrthoDB" id="3035369at2"/>
<reference evidence="2 3" key="1">
    <citation type="submission" date="2019-04" db="EMBL/GenBank/DDBJ databases">
        <title>Microbes associate with the intestines of laboratory mice.</title>
        <authorList>
            <person name="Navarre W."/>
            <person name="Wong E."/>
            <person name="Huang K."/>
            <person name="Tropini C."/>
            <person name="Ng K."/>
            <person name="Yu B."/>
        </authorList>
    </citation>
    <scope>NUCLEOTIDE SEQUENCE [LARGE SCALE GENOMIC DNA]</scope>
    <source>
        <strain evidence="2 3">NM50_B9-20</strain>
    </source>
</reference>
<gene>
    <name evidence="2" type="ORF">E5347_16190</name>
</gene>
<dbReference type="Pfam" id="PF13614">
    <property type="entry name" value="AAA_31"/>
    <property type="match status" value="1"/>
</dbReference>
<dbReference type="SUPFAM" id="SSF52540">
    <property type="entry name" value="P-loop containing nucleoside triphosphate hydrolases"/>
    <property type="match status" value="1"/>
</dbReference>
<organism evidence="2 3">
    <name type="scientific">Clostridium sartagoforme</name>
    <dbReference type="NCBI Taxonomy" id="84031"/>
    <lineage>
        <taxon>Bacteria</taxon>
        <taxon>Bacillati</taxon>
        <taxon>Bacillota</taxon>
        <taxon>Clostridia</taxon>
        <taxon>Eubacteriales</taxon>
        <taxon>Clostridiaceae</taxon>
        <taxon>Clostridium</taxon>
    </lineage>
</organism>
<dbReference type="EMBL" id="SRYR01000018">
    <property type="protein sequence ID" value="TGY39938.1"/>
    <property type="molecule type" value="Genomic_DNA"/>
</dbReference>
<dbReference type="Proteomes" id="UP000306888">
    <property type="component" value="Unassembled WGS sequence"/>
</dbReference>
<feature type="domain" description="AAA" evidence="1">
    <location>
        <begin position="126"/>
        <end position="287"/>
    </location>
</feature>
<evidence type="ECO:0000259" key="1">
    <source>
        <dbReference type="Pfam" id="PF13614"/>
    </source>
</evidence>
<comment type="caution">
    <text evidence="2">The sequence shown here is derived from an EMBL/GenBank/DDBJ whole genome shotgun (WGS) entry which is preliminary data.</text>
</comment>
<protein>
    <recommendedName>
        <fullName evidence="1">AAA domain-containing protein</fullName>
    </recommendedName>
</protein>
<accession>A0A4S2DDE3</accession>
<sequence length="352" mass="40171">MAKPRIIIADADLNYIIPLQLKFMEEFFNKVDLEIITDEEYFKNLFLEPQRADILIVSEDFYDLSLKKHNISNLFIMMEQYEEGKTDELNINRLFKYTSIKEIFSKITAKSARALNINEIVKKESQVVLVCSACGGVGKTTVSLGISASLTKNYKKVLYINAGRLQSFHRMLKNQSVISSADIYAKLVRGNENIYSDIKHVLRKEIFSYLPPFKAALMSLGLTYSIYEKIVISAKNSKEYDYIVIDADTAFDEDNAKLLNISDKVIVVNEQTSTSIFATNILVDNINGTNSDKYIFVCNNFNKNEDNAIITSNMPLKFVVNEYIEHFDNYDQLSCEDLSKDTGIQKTAFLVI</sequence>
<evidence type="ECO:0000313" key="3">
    <source>
        <dbReference type="Proteomes" id="UP000306888"/>
    </source>
</evidence>
<dbReference type="Gene3D" id="3.40.50.10850">
    <property type="entry name" value="Ntrc-like two-domain protein"/>
    <property type="match status" value="1"/>
</dbReference>
<dbReference type="InterPro" id="IPR025669">
    <property type="entry name" value="AAA_dom"/>
</dbReference>
<name>A0A4S2DDE3_9CLOT</name>
<evidence type="ECO:0000313" key="2">
    <source>
        <dbReference type="EMBL" id="TGY39938.1"/>
    </source>
</evidence>